<keyword evidence="3 7" id="KW-0645">Protease</keyword>
<evidence type="ECO:0000256" key="3">
    <source>
        <dbReference type="ARBA" id="ARBA00022670"/>
    </source>
</evidence>
<gene>
    <name evidence="9" type="ORF">EMCG_04424</name>
</gene>
<dbReference type="InterPro" id="IPR018114">
    <property type="entry name" value="TRYPSIN_HIS"/>
</dbReference>
<feature type="chain" id="PRO_5006986740" description="Serine protease" evidence="7">
    <location>
        <begin position="22"/>
        <end position="359"/>
    </location>
</feature>
<keyword evidence="5 7" id="KW-0378">Hydrolase</keyword>
<dbReference type="GO" id="GO:0004252">
    <property type="term" value="F:serine-type endopeptidase activity"/>
    <property type="evidence" value="ECO:0007669"/>
    <property type="project" value="InterPro"/>
</dbReference>
<name>A0A0G2HT99_9EURO</name>
<evidence type="ECO:0000313" key="10">
    <source>
        <dbReference type="Proteomes" id="UP000034164"/>
    </source>
</evidence>
<dbReference type="GO" id="GO:0006508">
    <property type="term" value="P:proteolysis"/>
    <property type="evidence" value="ECO:0007669"/>
    <property type="project" value="UniProtKB-KW"/>
</dbReference>
<dbReference type="InterPro" id="IPR043504">
    <property type="entry name" value="Peptidase_S1_PA_chymotrypsin"/>
</dbReference>
<dbReference type="EMBL" id="LCZI01001390">
    <property type="protein sequence ID" value="KKZ60925.1"/>
    <property type="molecule type" value="Genomic_DNA"/>
</dbReference>
<dbReference type="AlphaFoldDB" id="A0A0G2HT99"/>
<evidence type="ECO:0000256" key="7">
    <source>
        <dbReference type="RuleBase" id="RU004296"/>
    </source>
</evidence>
<feature type="signal peptide" evidence="7">
    <location>
        <begin position="1"/>
        <end position="21"/>
    </location>
</feature>
<dbReference type="InterPro" id="IPR050966">
    <property type="entry name" value="Glutamyl_endopeptidase"/>
</dbReference>
<protein>
    <recommendedName>
        <fullName evidence="7">Serine protease</fullName>
        <ecNumber evidence="7">3.4.21.-</ecNumber>
    </recommendedName>
</protein>
<feature type="domain" description="Peptidase S1" evidence="8">
    <location>
        <begin position="141"/>
        <end position="318"/>
    </location>
</feature>
<proteinExistence type="inferred from homology"/>
<dbReference type="PROSITE" id="PS00134">
    <property type="entry name" value="TRYPSIN_HIS"/>
    <property type="match status" value="1"/>
</dbReference>
<dbReference type="Pfam" id="PF00089">
    <property type="entry name" value="Trypsin"/>
    <property type="match status" value="1"/>
</dbReference>
<evidence type="ECO:0000259" key="8">
    <source>
        <dbReference type="Pfam" id="PF00089"/>
    </source>
</evidence>
<dbReference type="PRINTS" id="PR00839">
    <property type="entry name" value="V8PROTEASE"/>
</dbReference>
<dbReference type="PANTHER" id="PTHR15462">
    <property type="entry name" value="SERINE PROTEASE"/>
    <property type="match status" value="1"/>
</dbReference>
<evidence type="ECO:0000256" key="1">
    <source>
        <dbReference type="ARBA" id="ARBA00007664"/>
    </source>
</evidence>
<evidence type="ECO:0000256" key="4">
    <source>
        <dbReference type="ARBA" id="ARBA00022729"/>
    </source>
</evidence>
<comment type="caution">
    <text evidence="9">The sequence shown here is derived from an EMBL/GenBank/DDBJ whole genome shotgun (WGS) entry which is preliminary data.</text>
</comment>
<keyword evidence="4 7" id="KW-0732">Signal</keyword>
<dbReference type="InterPro" id="IPR009003">
    <property type="entry name" value="Peptidase_S1_PA"/>
</dbReference>
<dbReference type="SUPFAM" id="SSF50494">
    <property type="entry name" value="Trypsin-like serine proteases"/>
    <property type="match status" value="1"/>
</dbReference>
<comment type="similarity">
    <text evidence="2 7">Belongs to the peptidase S1B family.</text>
</comment>
<evidence type="ECO:0000256" key="6">
    <source>
        <dbReference type="ARBA" id="ARBA00022825"/>
    </source>
</evidence>
<dbReference type="InterPro" id="IPR008256">
    <property type="entry name" value="Peptidase_S1B"/>
</dbReference>
<dbReference type="EC" id="3.4.21.-" evidence="7"/>
<dbReference type="PANTHER" id="PTHR15462:SF8">
    <property type="entry name" value="SERINE PROTEASE"/>
    <property type="match status" value="1"/>
</dbReference>
<evidence type="ECO:0000256" key="2">
    <source>
        <dbReference type="ARBA" id="ARBA00008764"/>
    </source>
</evidence>
<sequence>MHCFSPVTLFVFPFIIASVTAVPLFKDSKKFCRGPLTIPNLHSQELIQIDSNHVARSAFWDIGDGSPDSILDADSGGTLGYSPIQIHQGEEYPILVPWAAENADRLSNLNPNNTGLYYRDQVINLTTYPWNTIGRVSFQRFKTDKGGWCTGSLVGRHLMLTASHCFPWGYGRDRWMRFAPGYRNSSEPYGSSYVSQCRGVKNTFNVTGIDYIICQLCEPLGDLTGWMGTKWWRDAGFYTDRPWRSSGYPTDAFHGDEQMLLSNITLLDVDFHGRLGKELEARVFASPGWSGGPMWEYIDGQPTIVGVCSGGEKDCSEEVGGCNGMEDSSSYHDVSAGGKLMTDLVAYGLAHWNYTDYME</sequence>
<accession>A0A0G2HT99</accession>
<organism evidence="9 10">
    <name type="scientific">[Emmonsia] crescens</name>
    <dbReference type="NCBI Taxonomy" id="73230"/>
    <lineage>
        <taxon>Eukaryota</taxon>
        <taxon>Fungi</taxon>
        <taxon>Dikarya</taxon>
        <taxon>Ascomycota</taxon>
        <taxon>Pezizomycotina</taxon>
        <taxon>Eurotiomycetes</taxon>
        <taxon>Eurotiomycetidae</taxon>
        <taxon>Onygenales</taxon>
        <taxon>Ajellomycetaceae</taxon>
        <taxon>Emergomyces</taxon>
    </lineage>
</organism>
<comment type="similarity">
    <text evidence="1">Belongs to the peptidase S1 family.</text>
</comment>
<keyword evidence="6 7" id="KW-0720">Serine protease</keyword>
<dbReference type="Gene3D" id="2.40.10.10">
    <property type="entry name" value="Trypsin-like serine proteases"/>
    <property type="match status" value="2"/>
</dbReference>
<evidence type="ECO:0000256" key="5">
    <source>
        <dbReference type="ARBA" id="ARBA00022801"/>
    </source>
</evidence>
<dbReference type="OrthoDB" id="10037376at2759"/>
<dbReference type="VEuPathDB" id="FungiDB:EMCG_04424"/>
<dbReference type="InterPro" id="IPR001254">
    <property type="entry name" value="Trypsin_dom"/>
</dbReference>
<reference evidence="10" key="1">
    <citation type="journal article" date="2015" name="PLoS Genet.">
        <title>The dynamic genome and transcriptome of the human fungal pathogen Blastomyces and close relative Emmonsia.</title>
        <authorList>
            <person name="Munoz J.F."/>
            <person name="Gauthier G.M."/>
            <person name="Desjardins C.A."/>
            <person name="Gallo J.E."/>
            <person name="Holder J."/>
            <person name="Sullivan T.D."/>
            <person name="Marty A.J."/>
            <person name="Carmen J.C."/>
            <person name="Chen Z."/>
            <person name="Ding L."/>
            <person name="Gujja S."/>
            <person name="Magrini V."/>
            <person name="Misas E."/>
            <person name="Mitreva M."/>
            <person name="Priest M."/>
            <person name="Saif S."/>
            <person name="Whiston E.A."/>
            <person name="Young S."/>
            <person name="Zeng Q."/>
            <person name="Goldman W.E."/>
            <person name="Mardis E.R."/>
            <person name="Taylor J.W."/>
            <person name="McEwen J.G."/>
            <person name="Clay O.K."/>
            <person name="Klein B.S."/>
            <person name="Cuomo C.A."/>
        </authorList>
    </citation>
    <scope>NUCLEOTIDE SEQUENCE [LARGE SCALE GENOMIC DNA]</scope>
    <source>
        <strain evidence="10">UAMH 3008</strain>
    </source>
</reference>
<dbReference type="Proteomes" id="UP000034164">
    <property type="component" value="Unassembled WGS sequence"/>
</dbReference>
<evidence type="ECO:0000313" key="9">
    <source>
        <dbReference type="EMBL" id="KKZ60925.1"/>
    </source>
</evidence>